<dbReference type="OrthoDB" id="7546969at2"/>
<dbReference type="KEGG" id="sphk:SKP52_00210"/>
<dbReference type="Proteomes" id="UP000030907">
    <property type="component" value="Chromosome"/>
</dbReference>
<accession>A0A0A7PCQ7</accession>
<dbReference type="RefSeq" id="WP_081997127.1">
    <property type="nucleotide sequence ID" value="NZ_CP009122.1"/>
</dbReference>
<sequence>MSHIAARMLRRLTRNTRGAVIVEFAFALPVLVLMYTGGVYLSDRVSASRKVTVATRSLVDLVSRTMSPTIIYNDPSSANAKSHMSASAVVLSPYKLDEAVEQISLLRVCDATHAYVVWTQAQTQNVNGSVVTPTVSSHTAGTLPTNAAQSSTNIVPIPANMVSPTMIPVSPDASNVCENLAPGTSTKTQVGTSGGWLFMGTITYDYAPFLSYLPMTSTTMTETIYMVPRLY</sequence>
<evidence type="ECO:0000259" key="2">
    <source>
        <dbReference type="Pfam" id="PF07811"/>
    </source>
</evidence>
<proteinExistence type="predicted"/>
<keyword evidence="4" id="KW-1185">Reference proteome</keyword>
<protein>
    <submittedName>
        <fullName evidence="3">TadE family protein</fullName>
    </submittedName>
</protein>
<dbReference type="EMBL" id="CP009122">
    <property type="protein sequence ID" value="AJA06993.1"/>
    <property type="molecule type" value="Genomic_DNA"/>
</dbReference>
<gene>
    <name evidence="3" type="ORF">SKP52_00210</name>
</gene>
<dbReference type="AlphaFoldDB" id="A0A0A7PCQ7"/>
<feature type="domain" description="TadE-like" evidence="2">
    <location>
        <begin position="18"/>
        <end position="56"/>
    </location>
</feature>
<evidence type="ECO:0000256" key="1">
    <source>
        <dbReference type="SAM" id="Phobius"/>
    </source>
</evidence>
<feature type="transmembrane region" description="Helical" evidence="1">
    <location>
        <begin position="20"/>
        <end position="41"/>
    </location>
</feature>
<organism evidence="3 4">
    <name type="scientific">Sphingopyxis fribergensis</name>
    <dbReference type="NCBI Taxonomy" id="1515612"/>
    <lineage>
        <taxon>Bacteria</taxon>
        <taxon>Pseudomonadati</taxon>
        <taxon>Pseudomonadota</taxon>
        <taxon>Alphaproteobacteria</taxon>
        <taxon>Sphingomonadales</taxon>
        <taxon>Sphingomonadaceae</taxon>
        <taxon>Sphingopyxis</taxon>
    </lineage>
</organism>
<reference evidence="3 4" key="1">
    <citation type="journal article" date="2015" name="Int. J. Syst. Evol. Microbiol.">
        <title>Description of Sphingopyxis fribergensis sp. nov. - a soil bacterium with the ability to degrade styrene and phenylacetic acid.</title>
        <authorList>
            <person name="Oelschlagel M."/>
            <person name="Ruckert C."/>
            <person name="Kalinowski J."/>
            <person name="Schmidt G."/>
            <person name="Schlomann M."/>
            <person name="Tischler D."/>
        </authorList>
    </citation>
    <scope>NUCLEOTIDE SEQUENCE [LARGE SCALE GENOMIC DNA]</scope>
    <source>
        <strain evidence="3 4">Kp5.2</strain>
    </source>
</reference>
<dbReference type="HOGENOM" id="CLU_1199166_0_0_5"/>
<evidence type="ECO:0000313" key="4">
    <source>
        <dbReference type="Proteomes" id="UP000030907"/>
    </source>
</evidence>
<dbReference type="STRING" id="1515612.SKP52_00210"/>
<keyword evidence="1" id="KW-1133">Transmembrane helix</keyword>
<dbReference type="Pfam" id="PF07811">
    <property type="entry name" value="TadE"/>
    <property type="match status" value="1"/>
</dbReference>
<keyword evidence="1" id="KW-0812">Transmembrane</keyword>
<name>A0A0A7PCQ7_9SPHN</name>
<evidence type="ECO:0000313" key="3">
    <source>
        <dbReference type="EMBL" id="AJA06993.1"/>
    </source>
</evidence>
<keyword evidence="1" id="KW-0472">Membrane</keyword>
<dbReference type="InterPro" id="IPR012495">
    <property type="entry name" value="TadE-like_dom"/>
</dbReference>